<dbReference type="EMBL" id="SFBR01000189">
    <property type="protein sequence ID" value="TRT82205.1"/>
    <property type="molecule type" value="Genomic_DNA"/>
</dbReference>
<dbReference type="InterPro" id="IPR058915">
    <property type="entry name" value="AcrVA2-like"/>
</dbReference>
<accession>A0A552A9S7</accession>
<dbReference type="Pfam" id="PF26125">
    <property type="entry name" value="AcrVA2-like"/>
    <property type="match status" value="1"/>
</dbReference>
<dbReference type="AlphaFoldDB" id="A0A552A9S7"/>
<evidence type="ECO:0000313" key="1">
    <source>
        <dbReference type="EMBL" id="TRT82205.1"/>
    </source>
</evidence>
<comment type="caution">
    <text evidence="1">The sequence shown here is derived from an EMBL/GenBank/DDBJ whole genome shotgun (WGS) entry which is preliminary data.</text>
</comment>
<gene>
    <name evidence="1" type="ORF">EWV63_20175</name>
</gene>
<proteinExistence type="predicted"/>
<evidence type="ECO:0000313" key="2">
    <source>
        <dbReference type="Proteomes" id="UP000316280"/>
    </source>
</evidence>
<name>A0A552A9S7_MICAE</name>
<dbReference type="Proteomes" id="UP000316280">
    <property type="component" value="Unassembled WGS sequence"/>
</dbReference>
<organism evidence="1 2">
    <name type="scientific">Microcystis aeruginosa Ma_OC_H_19870700_S124</name>
    <dbReference type="NCBI Taxonomy" id="2486262"/>
    <lineage>
        <taxon>Bacteria</taxon>
        <taxon>Bacillati</taxon>
        <taxon>Cyanobacteriota</taxon>
        <taxon>Cyanophyceae</taxon>
        <taxon>Oscillatoriophycideae</taxon>
        <taxon>Chroococcales</taxon>
        <taxon>Microcystaceae</taxon>
        <taxon>Microcystis</taxon>
    </lineage>
</organism>
<protein>
    <submittedName>
        <fullName evidence="1">Uncharacterized protein</fullName>
    </submittedName>
</protein>
<reference evidence="1 2" key="1">
    <citation type="submission" date="2019-01" db="EMBL/GenBank/DDBJ databases">
        <title>Coherence of Microcystis species and biogeography revealed through population genomics.</title>
        <authorList>
            <person name="Perez-Carrascal O.M."/>
            <person name="Terrat Y."/>
            <person name="Giani A."/>
            <person name="Fortin N."/>
            <person name="Tromas N."/>
            <person name="Shapiro B.J."/>
        </authorList>
    </citation>
    <scope>NUCLEOTIDE SEQUENCE [LARGE SCALE GENOMIC DNA]</scope>
    <source>
        <strain evidence="1">Ma_OC_H_19870700_S124</strain>
    </source>
</reference>
<sequence>MNEIERDFIKKINQLTRKSSFYQRFNERRYSHVKGYIDHDDVIFLIARLLTSYQCYDADIFEMDFTHRTSLIILDRAYQKGFGSYWLSESLFDAFCNSQLPNTVGQLKQVIPCGVLLLPPKLKNPDGQSLKWLCFFHRLADQTIAPIEIMGSWLEIGVAAEDTLSWFTVFDDGTQYGVHRCLKVDENLQLDYQDENEMFIDRDLALTGLNTVVETEKEFTDRVTDLLVQTLLYLQQKSDFSVSSALSPIKNSGKNRKLTPHIIGRDYRIRSQSDPDVPTDRQYRTHWRRGFYRWQPYGSRERPDRKLIWIEPVLVNG</sequence>